<reference evidence="2" key="1">
    <citation type="journal article" date="2022" name="Cell">
        <title>Design, construction, and in vivo augmentation of a complex gut microbiome.</title>
        <authorList>
            <person name="Cheng A.G."/>
            <person name="Ho P.Y."/>
            <person name="Aranda-Diaz A."/>
            <person name="Jain S."/>
            <person name="Yu F.B."/>
            <person name="Meng X."/>
            <person name="Wang M."/>
            <person name="Iakiviak M."/>
            <person name="Nagashima K."/>
            <person name="Zhao A."/>
            <person name="Murugkar P."/>
            <person name="Patil A."/>
            <person name="Atabakhsh K."/>
            <person name="Weakley A."/>
            <person name="Yan J."/>
            <person name="Brumbaugh A.R."/>
            <person name="Higginbottom S."/>
            <person name="Dimas A."/>
            <person name="Shiver A.L."/>
            <person name="Deutschbauer A."/>
            <person name="Neff N."/>
            <person name="Sonnenburg J.L."/>
            <person name="Huang K.C."/>
            <person name="Fischbach M.A."/>
        </authorList>
    </citation>
    <scope>NUCLEOTIDE SEQUENCE</scope>
    <source>
        <strain evidence="2">AP11</strain>
    </source>
</reference>
<dbReference type="Proteomes" id="UP001059295">
    <property type="component" value="Chromosome"/>
</dbReference>
<feature type="region of interest" description="Disordered" evidence="1">
    <location>
        <begin position="163"/>
        <end position="185"/>
    </location>
</feature>
<gene>
    <name evidence="2" type="ORF">NQ491_08970</name>
</gene>
<evidence type="ECO:0008006" key="4">
    <source>
        <dbReference type="Google" id="ProtNLM"/>
    </source>
</evidence>
<dbReference type="GeneID" id="82891862"/>
<organism evidence="2 3">
    <name type="scientific">Alistipes ihumii AP11</name>
    <dbReference type="NCBI Taxonomy" id="1211813"/>
    <lineage>
        <taxon>Bacteria</taxon>
        <taxon>Pseudomonadati</taxon>
        <taxon>Bacteroidota</taxon>
        <taxon>Bacteroidia</taxon>
        <taxon>Bacteroidales</taxon>
        <taxon>Rikenellaceae</taxon>
        <taxon>Alistipes</taxon>
    </lineage>
</organism>
<dbReference type="EMBL" id="CP102294">
    <property type="protein sequence ID" value="UWN56777.1"/>
    <property type="molecule type" value="Genomic_DNA"/>
</dbReference>
<protein>
    <recommendedName>
        <fullName evidence="4">Lipocalin-like domain-containing protein</fullName>
    </recommendedName>
</protein>
<proteinExistence type="predicted"/>
<name>A0ABY5V0G0_9BACT</name>
<evidence type="ECO:0000256" key="1">
    <source>
        <dbReference type="SAM" id="MobiDB-lite"/>
    </source>
</evidence>
<sequence length="185" mass="20909">MATGMKHASFRPYGEALSKPIGRIGLLFMLACCSAWTGCRRPDRPSSVSERLQERKWIVQFPGPKDYSCEMRFTATERIVTLVYMGRHESRSDYRLFDEPACRFDPAETAGNENGRYIVTRTLVRGGADEPYREEFRTFAISELSDSLLILQDTKTHAATVFRGERASSQKAATGPDTAANRRTR</sequence>
<keyword evidence="3" id="KW-1185">Reference proteome</keyword>
<evidence type="ECO:0000313" key="3">
    <source>
        <dbReference type="Proteomes" id="UP001059295"/>
    </source>
</evidence>
<accession>A0ABY5V0G0</accession>
<evidence type="ECO:0000313" key="2">
    <source>
        <dbReference type="EMBL" id="UWN56777.1"/>
    </source>
</evidence>
<dbReference type="RefSeq" id="WP_147524754.1">
    <property type="nucleotide sequence ID" value="NZ_CAPH01000023.1"/>
</dbReference>